<accession>A0A0L1IX73</accession>
<keyword evidence="4" id="KW-1185">Reference proteome</keyword>
<dbReference type="OrthoDB" id="4479546at2759"/>
<dbReference type="AlphaFoldDB" id="A0A0L1IX73"/>
<evidence type="ECO:0000256" key="2">
    <source>
        <dbReference type="SAM" id="MobiDB-lite"/>
    </source>
</evidence>
<sequence>MSFHGGSSHYTWQQAVNYTYLHHQHQSENIDPQEYLTDGHNLQANNKELIQTISGLLCENENYRQDLEAADQAYELAQYMSYVAQSTFETQKHYFQSAEEAYAQAQEQMMRYTELLADACARTRAWEAQLRFRGYTVDDLNAVLEDRQAMIDEYRRRIGQVENPCWAADVCAWRYLLVEEGEILGEILFRISRAADEMEDLCRRYRQFLADRMDIVSEVGDGGESMWRAASRAAAGNRGLADLERDLDDLIHGERSGCGLNPFLERNFSHIIAETQASCGANGADAQAQEESECEYEPPETTPPPSIPITPGGHPNLGEGQMFASYIQPPQATFIGQNSWFHMYGSAPQDTVVFNDTQDPVGQPIDSHVFTLDAELTQASQRIFDCVMRPANASVSANVSTSSSVPQSKPTAIPTIKSYLENVNQVKRGEGMSIFGISRSFRPRHTGVIYFPVKARAPAPQRQPIPRFRPIIDLQRIRISPSLQLAGYQNMRDAIVAEEPSISSMRYKSSRFRINAKGELVPIQDPRVHVKEETAPMTEEPASEESNMERQDLQRTSVSRVGAKWWLFLLCIALLWYMRSGGETNHQKLLETNQESTNLRTRIQRNRDSEFEFMQMLAYEMSKRSNIDPIALG</sequence>
<proteinExistence type="predicted"/>
<keyword evidence="1" id="KW-0175">Coiled coil</keyword>
<dbReference type="GeneID" id="26809027"/>
<comment type="caution">
    <text evidence="3">The sequence shown here is derived from an EMBL/GenBank/DDBJ whole genome shotgun (WGS) entry which is preliminary data.</text>
</comment>
<evidence type="ECO:0000313" key="4">
    <source>
        <dbReference type="Proteomes" id="UP000037505"/>
    </source>
</evidence>
<evidence type="ECO:0000313" key="3">
    <source>
        <dbReference type="EMBL" id="KNG84099.1"/>
    </source>
</evidence>
<protein>
    <submittedName>
        <fullName evidence="3">Uncharacterized protein</fullName>
    </submittedName>
</protein>
<reference evidence="3 4" key="1">
    <citation type="submission" date="2014-06" db="EMBL/GenBank/DDBJ databases">
        <title>The Genome of the Aflatoxigenic Filamentous Fungus Aspergillus nomius.</title>
        <authorList>
            <person name="Moore M.G."/>
            <person name="Shannon B.M."/>
            <person name="Brian M.M."/>
        </authorList>
    </citation>
    <scope>NUCLEOTIDE SEQUENCE [LARGE SCALE GENOMIC DNA]</scope>
    <source>
        <strain evidence="3 4">NRRL 13137</strain>
    </source>
</reference>
<dbReference type="EMBL" id="JNOM01000228">
    <property type="protein sequence ID" value="KNG84099.1"/>
    <property type="molecule type" value="Genomic_DNA"/>
</dbReference>
<feature type="region of interest" description="Disordered" evidence="2">
    <location>
        <begin position="282"/>
        <end position="303"/>
    </location>
</feature>
<evidence type="ECO:0000256" key="1">
    <source>
        <dbReference type="SAM" id="Coils"/>
    </source>
</evidence>
<gene>
    <name evidence="3" type="ORF">ANOM_007223</name>
</gene>
<dbReference type="RefSeq" id="XP_015405022.1">
    <property type="nucleotide sequence ID" value="XM_015552479.1"/>
</dbReference>
<feature type="coiled-coil region" evidence="1">
    <location>
        <begin position="46"/>
        <end position="157"/>
    </location>
</feature>
<feature type="compositionally biased region" description="Acidic residues" evidence="2">
    <location>
        <begin position="288"/>
        <end position="298"/>
    </location>
</feature>
<organism evidence="3 4">
    <name type="scientific">Aspergillus nomiae NRRL (strain ATCC 15546 / NRRL 13137 / CBS 260.88 / M93)</name>
    <dbReference type="NCBI Taxonomy" id="1509407"/>
    <lineage>
        <taxon>Eukaryota</taxon>
        <taxon>Fungi</taxon>
        <taxon>Dikarya</taxon>
        <taxon>Ascomycota</taxon>
        <taxon>Pezizomycotina</taxon>
        <taxon>Eurotiomycetes</taxon>
        <taxon>Eurotiomycetidae</taxon>
        <taxon>Eurotiales</taxon>
        <taxon>Aspergillaceae</taxon>
        <taxon>Aspergillus</taxon>
        <taxon>Aspergillus subgen. Circumdati</taxon>
    </lineage>
</organism>
<dbReference type="Proteomes" id="UP000037505">
    <property type="component" value="Unassembled WGS sequence"/>
</dbReference>
<name>A0A0L1IX73_ASPN3</name>